<comment type="subcellular location">
    <subcellularLocation>
        <location evidence="1 4">Periplasm</location>
    </subcellularLocation>
</comment>
<organism evidence="6 7">
    <name type="scientific">Sagittula salina</name>
    <dbReference type="NCBI Taxonomy" id="2820268"/>
    <lineage>
        <taxon>Bacteria</taxon>
        <taxon>Pseudomonadati</taxon>
        <taxon>Pseudomonadota</taxon>
        <taxon>Alphaproteobacteria</taxon>
        <taxon>Rhodobacterales</taxon>
        <taxon>Roseobacteraceae</taxon>
        <taxon>Sagittula</taxon>
    </lineage>
</organism>
<dbReference type="NCBIfam" id="TIGR03170">
    <property type="entry name" value="flgA_cterm"/>
    <property type="match status" value="1"/>
</dbReference>
<dbReference type="Gene3D" id="3.90.1210.10">
    <property type="entry name" value="Antifreeze-like/N-acetylneuraminic acid synthase C-terminal domain"/>
    <property type="match status" value="1"/>
</dbReference>
<dbReference type="PANTHER" id="PTHR36307:SF1">
    <property type="entry name" value="FLAGELLA BASAL BODY P-RING FORMATION PROTEIN FLGA"/>
    <property type="match status" value="1"/>
</dbReference>
<dbReference type="InterPro" id="IPR039246">
    <property type="entry name" value="Flagellar_FlgA"/>
</dbReference>
<proteinExistence type="inferred from homology"/>
<dbReference type="PANTHER" id="PTHR36307">
    <property type="entry name" value="FLAGELLA BASAL BODY P-RING FORMATION PROTEIN FLGA"/>
    <property type="match status" value="1"/>
</dbReference>
<feature type="domain" description="SAF" evidence="5">
    <location>
        <begin position="16"/>
        <end position="74"/>
    </location>
</feature>
<keyword evidence="6" id="KW-0969">Cilium</keyword>
<dbReference type="RefSeq" id="WP_209361275.1">
    <property type="nucleotide sequence ID" value="NZ_JAGISH010000006.1"/>
</dbReference>
<feature type="signal peptide" evidence="4">
    <location>
        <begin position="1"/>
        <end position="16"/>
    </location>
</feature>
<dbReference type="CDD" id="cd11614">
    <property type="entry name" value="SAF_CpaB_FlgA_like"/>
    <property type="match status" value="1"/>
</dbReference>
<dbReference type="Gene3D" id="2.30.30.760">
    <property type="match status" value="1"/>
</dbReference>
<keyword evidence="7" id="KW-1185">Reference proteome</keyword>
<keyword evidence="3 4" id="KW-0574">Periplasm</keyword>
<evidence type="ECO:0000256" key="4">
    <source>
        <dbReference type="RuleBase" id="RU362063"/>
    </source>
</evidence>
<dbReference type="Proteomes" id="UP000675940">
    <property type="component" value="Unassembled WGS sequence"/>
</dbReference>
<dbReference type="AlphaFoldDB" id="A0A940MSS3"/>
<keyword evidence="4" id="KW-1005">Bacterial flagellum biogenesis</keyword>
<dbReference type="Pfam" id="PF13144">
    <property type="entry name" value="ChapFlgA"/>
    <property type="match status" value="1"/>
</dbReference>
<name>A0A940MSS3_9RHOB</name>
<evidence type="ECO:0000256" key="3">
    <source>
        <dbReference type="ARBA" id="ARBA00022764"/>
    </source>
</evidence>
<keyword evidence="6" id="KW-0282">Flagellum</keyword>
<accession>A0A940MSS3</accession>
<gene>
    <name evidence="6" type="primary">flgA</name>
    <name evidence="6" type="ORF">J5474_12665</name>
</gene>
<sequence>MRLALLLIGCAVPALADTVVATRPLRPQQIITAEAVQLDGAVVPGAYTALDQVIGQEAQYAVYPGRPLMIGAVGEPALIDRNQLVELVYTHGGLRIITEGRALGRGAAGDRIRVMNTSSRTAVFGTISENGTILVAK</sequence>
<evidence type="ECO:0000256" key="2">
    <source>
        <dbReference type="ARBA" id="ARBA00022729"/>
    </source>
</evidence>
<comment type="function">
    <text evidence="4">Involved in the assembly process of the P-ring formation. It may associate with FlgF on the rod constituting a structure essential for the P-ring assembly or may act as a modulator protein for the P-ring assembly.</text>
</comment>
<dbReference type="GO" id="GO:0042597">
    <property type="term" value="C:periplasmic space"/>
    <property type="evidence" value="ECO:0007669"/>
    <property type="project" value="UniProtKB-SubCell"/>
</dbReference>
<evidence type="ECO:0000256" key="1">
    <source>
        <dbReference type="ARBA" id="ARBA00004418"/>
    </source>
</evidence>
<feature type="chain" id="PRO_5038163805" description="Flagella basal body P-ring formation protein FlgA" evidence="4">
    <location>
        <begin position="17"/>
        <end position="137"/>
    </location>
</feature>
<dbReference type="InterPro" id="IPR017585">
    <property type="entry name" value="SAF_FlgA"/>
</dbReference>
<reference evidence="6" key="1">
    <citation type="submission" date="2021-03" db="EMBL/GenBank/DDBJ databases">
        <title>Sagittula salina sp. nov. strain M10.9X isolated from the marine waste.</title>
        <authorList>
            <person name="Satari L."/>
            <person name="Molina-Menor E."/>
            <person name="Vidal-Verdu A."/>
            <person name="Pascual J."/>
            <person name="Pereto J."/>
            <person name="Porcar M."/>
        </authorList>
    </citation>
    <scope>NUCLEOTIDE SEQUENCE</scope>
    <source>
        <strain evidence="6">M10.9X</strain>
    </source>
</reference>
<dbReference type="InterPro" id="IPR013974">
    <property type="entry name" value="SAF"/>
</dbReference>
<comment type="similarity">
    <text evidence="4">Belongs to the FlgA family.</text>
</comment>
<comment type="caution">
    <text evidence="6">The sequence shown here is derived from an EMBL/GenBank/DDBJ whole genome shotgun (WGS) entry which is preliminary data.</text>
</comment>
<dbReference type="GO" id="GO:0044780">
    <property type="term" value="P:bacterial-type flagellum assembly"/>
    <property type="evidence" value="ECO:0007669"/>
    <property type="project" value="InterPro"/>
</dbReference>
<evidence type="ECO:0000313" key="6">
    <source>
        <dbReference type="EMBL" id="MBP0483342.1"/>
    </source>
</evidence>
<protein>
    <recommendedName>
        <fullName evidence="4">Flagella basal body P-ring formation protein FlgA</fullName>
    </recommendedName>
</protein>
<evidence type="ECO:0000313" key="7">
    <source>
        <dbReference type="Proteomes" id="UP000675940"/>
    </source>
</evidence>
<keyword evidence="2 4" id="KW-0732">Signal</keyword>
<dbReference type="SMART" id="SM00858">
    <property type="entry name" value="SAF"/>
    <property type="match status" value="1"/>
</dbReference>
<keyword evidence="6" id="KW-0966">Cell projection</keyword>
<evidence type="ECO:0000259" key="5">
    <source>
        <dbReference type="SMART" id="SM00858"/>
    </source>
</evidence>
<dbReference type="EMBL" id="JAGISH010000006">
    <property type="protein sequence ID" value="MBP0483342.1"/>
    <property type="molecule type" value="Genomic_DNA"/>
</dbReference>